<dbReference type="Gene3D" id="3.40.50.720">
    <property type="entry name" value="NAD(P)-binding Rossmann-like Domain"/>
    <property type="match status" value="1"/>
</dbReference>
<sequence>MNLNLKGKCALVTGGSHGIGLAIALSLAEEGCNVAICARNKAQLQKAEQMILEKGVHVLAISTDAMVFEDVQKACEIIEMAWPKISILINNVGGGGRWGSEDVEDTIEDVWWEVYNKNAMAAVRFTMWALPIMMERKWGRIVTIGSTRGIEAGLMSRPWFTMAKAAEIALMKTMARKSKYARNNITFNTVAPGAIMIPDTGWDIQSKDNPASFKKFKRELPLGRLGTPEEVADLVTFLCSEQGSYINGSCIVVDGGESQSF</sequence>
<dbReference type="AlphaFoldDB" id="A0A0F9K7Q4"/>
<dbReference type="InterPro" id="IPR002347">
    <property type="entry name" value="SDR_fam"/>
</dbReference>
<dbReference type="EMBL" id="LAZR01014303">
    <property type="protein sequence ID" value="KKM18083.1"/>
    <property type="molecule type" value="Genomic_DNA"/>
</dbReference>
<dbReference type="Pfam" id="PF13561">
    <property type="entry name" value="adh_short_C2"/>
    <property type="match status" value="1"/>
</dbReference>
<accession>A0A0F9K7Q4</accession>
<protein>
    <submittedName>
        <fullName evidence="2">Uncharacterized protein</fullName>
    </submittedName>
</protein>
<dbReference type="PANTHER" id="PTHR42879">
    <property type="entry name" value="3-OXOACYL-(ACYL-CARRIER-PROTEIN) REDUCTASE"/>
    <property type="match status" value="1"/>
</dbReference>
<comment type="caution">
    <text evidence="2">The sequence shown here is derived from an EMBL/GenBank/DDBJ whole genome shotgun (WGS) entry which is preliminary data.</text>
</comment>
<evidence type="ECO:0000313" key="2">
    <source>
        <dbReference type="EMBL" id="KKM18083.1"/>
    </source>
</evidence>
<name>A0A0F9K7Q4_9ZZZZ</name>
<dbReference type="InterPro" id="IPR050259">
    <property type="entry name" value="SDR"/>
</dbReference>
<organism evidence="2">
    <name type="scientific">marine sediment metagenome</name>
    <dbReference type="NCBI Taxonomy" id="412755"/>
    <lineage>
        <taxon>unclassified sequences</taxon>
        <taxon>metagenomes</taxon>
        <taxon>ecological metagenomes</taxon>
    </lineage>
</organism>
<dbReference type="SUPFAM" id="SSF51735">
    <property type="entry name" value="NAD(P)-binding Rossmann-fold domains"/>
    <property type="match status" value="1"/>
</dbReference>
<gene>
    <name evidence="2" type="ORF">LCGC14_1669310</name>
</gene>
<proteinExistence type="inferred from homology"/>
<comment type="similarity">
    <text evidence="1">Belongs to the short-chain dehydrogenases/reductases (SDR) family.</text>
</comment>
<evidence type="ECO:0000256" key="1">
    <source>
        <dbReference type="ARBA" id="ARBA00006484"/>
    </source>
</evidence>
<dbReference type="PRINTS" id="PR00081">
    <property type="entry name" value="GDHRDH"/>
</dbReference>
<dbReference type="InterPro" id="IPR036291">
    <property type="entry name" value="NAD(P)-bd_dom_sf"/>
</dbReference>
<dbReference type="FunFam" id="3.40.50.720:FF:000084">
    <property type="entry name" value="Short-chain dehydrogenase reductase"/>
    <property type="match status" value="1"/>
</dbReference>
<dbReference type="PANTHER" id="PTHR42879:SF6">
    <property type="entry name" value="NADPH-DEPENDENT REDUCTASE BACG"/>
    <property type="match status" value="1"/>
</dbReference>
<reference evidence="2" key="1">
    <citation type="journal article" date="2015" name="Nature">
        <title>Complex archaea that bridge the gap between prokaryotes and eukaryotes.</title>
        <authorList>
            <person name="Spang A."/>
            <person name="Saw J.H."/>
            <person name="Jorgensen S.L."/>
            <person name="Zaremba-Niedzwiedzka K."/>
            <person name="Martijn J."/>
            <person name="Lind A.E."/>
            <person name="van Eijk R."/>
            <person name="Schleper C."/>
            <person name="Guy L."/>
            <person name="Ettema T.J."/>
        </authorList>
    </citation>
    <scope>NUCLEOTIDE SEQUENCE</scope>
</reference>